<keyword evidence="2" id="KW-1185">Reference proteome</keyword>
<dbReference type="EMBL" id="BGZK01001738">
    <property type="protein sequence ID" value="GBP85461.1"/>
    <property type="molecule type" value="Genomic_DNA"/>
</dbReference>
<proteinExistence type="predicted"/>
<organism evidence="1 2">
    <name type="scientific">Eumeta variegata</name>
    <name type="common">Bagworm moth</name>
    <name type="synonym">Eumeta japonica</name>
    <dbReference type="NCBI Taxonomy" id="151549"/>
    <lineage>
        <taxon>Eukaryota</taxon>
        <taxon>Metazoa</taxon>
        <taxon>Ecdysozoa</taxon>
        <taxon>Arthropoda</taxon>
        <taxon>Hexapoda</taxon>
        <taxon>Insecta</taxon>
        <taxon>Pterygota</taxon>
        <taxon>Neoptera</taxon>
        <taxon>Endopterygota</taxon>
        <taxon>Lepidoptera</taxon>
        <taxon>Glossata</taxon>
        <taxon>Ditrysia</taxon>
        <taxon>Tineoidea</taxon>
        <taxon>Psychidae</taxon>
        <taxon>Oiketicinae</taxon>
        <taxon>Eumeta</taxon>
    </lineage>
</organism>
<sequence length="94" mass="10571">MLTHAGTMSNERAEELTRNAVLKKKNGSVLSRQDLESTARSERMINLSEGALGETGTSVRIVRQNFLDLLRDNENKKSISHFLQASGKKEQRNK</sequence>
<evidence type="ECO:0000313" key="2">
    <source>
        <dbReference type="Proteomes" id="UP000299102"/>
    </source>
</evidence>
<accession>A0A4C1Z9K0</accession>
<gene>
    <name evidence="1" type="ORF">EVAR_64759_1</name>
</gene>
<dbReference type="Proteomes" id="UP000299102">
    <property type="component" value="Unassembled WGS sequence"/>
</dbReference>
<name>A0A4C1Z9K0_EUMVA</name>
<dbReference type="OrthoDB" id="411823at2759"/>
<reference evidence="1 2" key="1">
    <citation type="journal article" date="2019" name="Commun. Biol.">
        <title>The bagworm genome reveals a unique fibroin gene that provides high tensile strength.</title>
        <authorList>
            <person name="Kono N."/>
            <person name="Nakamura H."/>
            <person name="Ohtoshi R."/>
            <person name="Tomita M."/>
            <person name="Numata K."/>
            <person name="Arakawa K."/>
        </authorList>
    </citation>
    <scope>NUCLEOTIDE SEQUENCE [LARGE SCALE GENOMIC DNA]</scope>
</reference>
<comment type="caution">
    <text evidence="1">The sequence shown here is derived from an EMBL/GenBank/DDBJ whole genome shotgun (WGS) entry which is preliminary data.</text>
</comment>
<dbReference type="AlphaFoldDB" id="A0A4C1Z9K0"/>
<evidence type="ECO:0000313" key="1">
    <source>
        <dbReference type="EMBL" id="GBP85461.1"/>
    </source>
</evidence>
<protein>
    <submittedName>
        <fullName evidence="1">Uncharacterized protein</fullName>
    </submittedName>
</protein>